<evidence type="ECO:0000256" key="1">
    <source>
        <dbReference type="SAM" id="MobiDB-lite"/>
    </source>
</evidence>
<sequence>MSGPSFFQTHMGHRFVEGTVPQLVRELQRLNGNLERLVATAELLAGQKQSSGAEPVARTPGDSEGR</sequence>
<dbReference type="EMBL" id="CP002271">
    <property type="protein sequence ID" value="ADO70261.1"/>
    <property type="molecule type" value="Genomic_DNA"/>
</dbReference>
<name>E3FGC6_STIAD</name>
<dbReference type="STRING" id="378806.STAUR_2457"/>
<proteinExistence type="predicted"/>
<gene>
    <name evidence="2" type="ordered locus">STAUR_2457</name>
</gene>
<evidence type="ECO:0000313" key="3">
    <source>
        <dbReference type="Proteomes" id="UP000001351"/>
    </source>
</evidence>
<dbReference type="OrthoDB" id="5384831at2"/>
<evidence type="ECO:0000313" key="2">
    <source>
        <dbReference type="EMBL" id="ADO70261.1"/>
    </source>
</evidence>
<organism evidence="2 3">
    <name type="scientific">Stigmatella aurantiaca (strain DW4/3-1)</name>
    <dbReference type="NCBI Taxonomy" id="378806"/>
    <lineage>
        <taxon>Bacteria</taxon>
        <taxon>Pseudomonadati</taxon>
        <taxon>Myxococcota</taxon>
        <taxon>Myxococcia</taxon>
        <taxon>Myxococcales</taxon>
        <taxon>Cystobacterineae</taxon>
        <taxon>Archangiaceae</taxon>
        <taxon>Stigmatella</taxon>
    </lineage>
</organism>
<feature type="region of interest" description="Disordered" evidence="1">
    <location>
        <begin position="45"/>
        <end position="66"/>
    </location>
</feature>
<accession>E3FGC6</accession>
<keyword evidence="3" id="KW-1185">Reference proteome</keyword>
<dbReference type="KEGG" id="sur:STAUR_2457"/>
<dbReference type="RefSeq" id="WP_013375249.1">
    <property type="nucleotide sequence ID" value="NC_014623.1"/>
</dbReference>
<dbReference type="AlphaFoldDB" id="E3FGC6"/>
<dbReference type="Proteomes" id="UP000001351">
    <property type="component" value="Chromosome"/>
</dbReference>
<reference evidence="2 3" key="1">
    <citation type="journal article" date="2011" name="Mol. Biol. Evol.">
        <title>Comparative genomic analysis of fruiting body formation in Myxococcales.</title>
        <authorList>
            <person name="Huntley S."/>
            <person name="Hamann N."/>
            <person name="Wegener-Feldbrugge S."/>
            <person name="Treuner-Lange A."/>
            <person name="Kube M."/>
            <person name="Reinhardt R."/>
            <person name="Klages S."/>
            <person name="Muller R."/>
            <person name="Ronning C.M."/>
            <person name="Nierman W.C."/>
            <person name="Sogaard-Andersen L."/>
        </authorList>
    </citation>
    <scope>NUCLEOTIDE SEQUENCE [LARGE SCALE GENOMIC DNA]</scope>
    <source>
        <strain evidence="2 3">DW4/3-1</strain>
    </source>
</reference>
<dbReference type="HOGENOM" id="CLU_2863098_0_0_7"/>
<protein>
    <submittedName>
        <fullName evidence="2">Conserved uncharacterized protein</fullName>
    </submittedName>
</protein>